<feature type="domain" description="Acyl-CoA dehydrogenase/oxidase C-terminal" evidence="7">
    <location>
        <begin position="283"/>
        <end position="449"/>
    </location>
</feature>
<dbReference type="InterPro" id="IPR009100">
    <property type="entry name" value="AcylCoA_DH/oxidase_NM_dom_sf"/>
</dbReference>
<reference evidence="11 12" key="1">
    <citation type="submission" date="2022-07" db="EMBL/GenBank/DDBJ databases">
        <authorList>
            <person name="Li W.-J."/>
            <person name="Deng Q.-Q."/>
        </authorList>
    </citation>
    <scope>NUCLEOTIDE SEQUENCE [LARGE SCALE GENOMIC DNA]</scope>
    <source>
        <strain evidence="11 12">SYSU M60028</strain>
    </source>
</reference>
<dbReference type="Pfam" id="PF12806">
    <property type="entry name" value="Acyl-CoA_dh_C"/>
    <property type="match status" value="1"/>
</dbReference>
<evidence type="ECO:0000256" key="1">
    <source>
        <dbReference type="ARBA" id="ARBA00001974"/>
    </source>
</evidence>
<feature type="domain" description="Acyl-CoA dehydrogenase/oxidase N-terminal" evidence="9">
    <location>
        <begin position="40"/>
        <end position="156"/>
    </location>
</feature>
<sequence length="596" mass="62688">MSYRAPVDDILYTLRHVAGLDRLEADGLAPELADGMADAVLREAGRFATERVAPLNRIGDKVGSVLKDGRVTTPPGWRDSYRDWAEAGWNGLASPPEHGGQGLPNLIQSACIEMWNSASMAFSLGPLLTAGAVEALASHGSDELKRLYLPRLVSGEWMGTMNLTEPQAGSDLAALRARAERAGDGSYRIFGQKIFITYGEHDMADNIVHLVLARLPDAPPGTRGISLFVVPKVLVNPDGTLGAPNDVRCAGVEHKLGIHASPTCTMMFGDAGGAVGYLVGEENRGLACMFTMMNNARLGVGLQGVAIAERAFQQALDYAGQRRQGRAPGAAGEGMSPIIDHADVRRMLMWMRAQTGAARAICYLTAEALDRARRAPTPEARREAADRAALLTPVAKAYSTDIGVEVASLGVQVHGGMGYIEETGAAQHLRDARIAAIYEGTNGIQAIDLVTRKLPLADGATVRAAIAVMRETVNALAARNTPGFGQAAARLGEAVDALDRATAWMLAAATDGRQTEALAGATPYLRLFGVGQGGVSLAKEAMAALDDSGQSEQGRTARVATARFFAEQIATEAPGLERAVVDGAGAVADAARVFAS</sequence>
<evidence type="ECO:0000256" key="4">
    <source>
        <dbReference type="ARBA" id="ARBA00022827"/>
    </source>
</evidence>
<evidence type="ECO:0000259" key="9">
    <source>
        <dbReference type="Pfam" id="PF02771"/>
    </source>
</evidence>
<keyword evidence="12" id="KW-1185">Reference proteome</keyword>
<dbReference type="InterPro" id="IPR009075">
    <property type="entry name" value="AcylCo_DH/oxidase_C"/>
</dbReference>
<evidence type="ECO:0000313" key="11">
    <source>
        <dbReference type="EMBL" id="MCP8939041.1"/>
    </source>
</evidence>
<feature type="domain" description="Acyl-CoA oxidase/dehydrogenase middle" evidence="8">
    <location>
        <begin position="161"/>
        <end position="270"/>
    </location>
</feature>
<accession>A0ABT1LD71</accession>
<evidence type="ECO:0000256" key="2">
    <source>
        <dbReference type="ARBA" id="ARBA00009347"/>
    </source>
</evidence>
<dbReference type="InterPro" id="IPR036250">
    <property type="entry name" value="AcylCo_DH-like_C"/>
</dbReference>
<dbReference type="SUPFAM" id="SSF56645">
    <property type="entry name" value="Acyl-CoA dehydrogenase NM domain-like"/>
    <property type="match status" value="1"/>
</dbReference>
<gene>
    <name evidence="11" type="ORF">NK718_10985</name>
</gene>
<evidence type="ECO:0000259" key="7">
    <source>
        <dbReference type="Pfam" id="PF00441"/>
    </source>
</evidence>
<keyword evidence="4 6" id="KW-0274">FAD</keyword>
<evidence type="ECO:0000256" key="6">
    <source>
        <dbReference type="RuleBase" id="RU362125"/>
    </source>
</evidence>
<organism evidence="11 12">
    <name type="scientific">Alsobacter ponti</name>
    <dbReference type="NCBI Taxonomy" id="2962936"/>
    <lineage>
        <taxon>Bacteria</taxon>
        <taxon>Pseudomonadati</taxon>
        <taxon>Pseudomonadota</taxon>
        <taxon>Alphaproteobacteria</taxon>
        <taxon>Hyphomicrobiales</taxon>
        <taxon>Alsobacteraceae</taxon>
        <taxon>Alsobacter</taxon>
    </lineage>
</organism>
<dbReference type="Gene3D" id="1.10.540.10">
    <property type="entry name" value="Acyl-CoA dehydrogenase/oxidase, N-terminal domain"/>
    <property type="match status" value="1"/>
</dbReference>
<dbReference type="InterPro" id="IPR052166">
    <property type="entry name" value="Diverse_Acyl-CoA_DH"/>
</dbReference>
<keyword evidence="5 6" id="KW-0560">Oxidoreductase</keyword>
<comment type="cofactor">
    <cofactor evidence="1 6">
        <name>FAD</name>
        <dbReference type="ChEBI" id="CHEBI:57692"/>
    </cofactor>
</comment>
<comment type="similarity">
    <text evidence="2 6">Belongs to the acyl-CoA dehydrogenase family.</text>
</comment>
<dbReference type="Pfam" id="PF02770">
    <property type="entry name" value="Acyl-CoA_dh_M"/>
    <property type="match status" value="1"/>
</dbReference>
<dbReference type="InterPro" id="IPR037069">
    <property type="entry name" value="AcylCoA_DH/ox_N_sf"/>
</dbReference>
<dbReference type="Pfam" id="PF00441">
    <property type="entry name" value="Acyl-CoA_dh_1"/>
    <property type="match status" value="1"/>
</dbReference>
<dbReference type="Gene3D" id="1.20.140.10">
    <property type="entry name" value="Butyryl-CoA Dehydrogenase, subunit A, domain 3"/>
    <property type="match status" value="1"/>
</dbReference>
<name>A0ABT1LD71_9HYPH</name>
<dbReference type="InterPro" id="IPR046373">
    <property type="entry name" value="Acyl-CoA_Oxase/DH_mid-dom_sf"/>
</dbReference>
<dbReference type="SUPFAM" id="SSF47203">
    <property type="entry name" value="Acyl-CoA dehydrogenase C-terminal domain-like"/>
    <property type="match status" value="1"/>
</dbReference>
<dbReference type="PANTHER" id="PTHR42803">
    <property type="entry name" value="ACYL-COA DEHYDROGENASE"/>
    <property type="match status" value="1"/>
</dbReference>
<evidence type="ECO:0000259" key="10">
    <source>
        <dbReference type="Pfam" id="PF12806"/>
    </source>
</evidence>
<proteinExistence type="inferred from homology"/>
<evidence type="ECO:0000259" key="8">
    <source>
        <dbReference type="Pfam" id="PF02770"/>
    </source>
</evidence>
<dbReference type="InterPro" id="IPR013786">
    <property type="entry name" value="AcylCoA_DH/ox_N"/>
</dbReference>
<dbReference type="InterPro" id="IPR006091">
    <property type="entry name" value="Acyl-CoA_Oxase/DH_mid-dom"/>
</dbReference>
<dbReference type="InterPro" id="IPR025878">
    <property type="entry name" value="Acyl-CoA_dh-like_C_dom"/>
</dbReference>
<dbReference type="EMBL" id="JANCLU010000009">
    <property type="protein sequence ID" value="MCP8939041.1"/>
    <property type="molecule type" value="Genomic_DNA"/>
</dbReference>
<comment type="caution">
    <text evidence="11">The sequence shown here is derived from an EMBL/GenBank/DDBJ whole genome shotgun (WGS) entry which is preliminary data.</text>
</comment>
<feature type="domain" description="Acetyl-CoA dehydrogenase-like C-terminal" evidence="10">
    <location>
        <begin position="469"/>
        <end position="589"/>
    </location>
</feature>
<evidence type="ECO:0000313" key="12">
    <source>
        <dbReference type="Proteomes" id="UP001205890"/>
    </source>
</evidence>
<dbReference type="RefSeq" id="WP_254741783.1">
    <property type="nucleotide sequence ID" value="NZ_JANCLU010000009.1"/>
</dbReference>
<keyword evidence="3 6" id="KW-0285">Flavoprotein</keyword>
<evidence type="ECO:0000256" key="3">
    <source>
        <dbReference type="ARBA" id="ARBA00022630"/>
    </source>
</evidence>
<dbReference type="Gene3D" id="2.40.110.10">
    <property type="entry name" value="Butyryl-CoA Dehydrogenase, subunit A, domain 2"/>
    <property type="match status" value="1"/>
</dbReference>
<protein>
    <submittedName>
        <fullName evidence="11">Acyl-CoA dehydrogenase</fullName>
    </submittedName>
</protein>
<dbReference type="PANTHER" id="PTHR42803:SF1">
    <property type="entry name" value="BROAD-SPECIFICITY LINEAR ACYL-COA DEHYDROGENASE FADE5"/>
    <property type="match status" value="1"/>
</dbReference>
<evidence type="ECO:0000256" key="5">
    <source>
        <dbReference type="ARBA" id="ARBA00023002"/>
    </source>
</evidence>
<dbReference type="Pfam" id="PF02771">
    <property type="entry name" value="Acyl-CoA_dh_N"/>
    <property type="match status" value="1"/>
</dbReference>
<dbReference type="Proteomes" id="UP001205890">
    <property type="component" value="Unassembled WGS sequence"/>
</dbReference>